<protein>
    <submittedName>
        <fullName evidence="2">Uncharacterized protein</fullName>
    </submittedName>
</protein>
<gene>
    <name evidence="2" type="ORF">NDU88_007652</name>
</gene>
<feature type="compositionally biased region" description="Polar residues" evidence="1">
    <location>
        <begin position="19"/>
        <end position="35"/>
    </location>
</feature>
<feature type="region of interest" description="Disordered" evidence="1">
    <location>
        <begin position="1"/>
        <end position="49"/>
    </location>
</feature>
<reference evidence="2" key="1">
    <citation type="journal article" date="2022" name="bioRxiv">
        <title>Sequencing and chromosome-scale assembly of the giantPleurodeles waltlgenome.</title>
        <authorList>
            <person name="Brown T."/>
            <person name="Elewa A."/>
            <person name="Iarovenko S."/>
            <person name="Subramanian E."/>
            <person name="Araus A.J."/>
            <person name="Petzold A."/>
            <person name="Susuki M."/>
            <person name="Suzuki K.-i.T."/>
            <person name="Hayashi T."/>
            <person name="Toyoda A."/>
            <person name="Oliveira C."/>
            <person name="Osipova E."/>
            <person name="Leigh N.D."/>
            <person name="Simon A."/>
            <person name="Yun M.H."/>
        </authorList>
    </citation>
    <scope>NUCLEOTIDE SEQUENCE</scope>
    <source>
        <strain evidence="2">20211129_DDA</strain>
        <tissue evidence="2">Liver</tissue>
    </source>
</reference>
<evidence type="ECO:0000256" key="1">
    <source>
        <dbReference type="SAM" id="MobiDB-lite"/>
    </source>
</evidence>
<evidence type="ECO:0000313" key="3">
    <source>
        <dbReference type="Proteomes" id="UP001066276"/>
    </source>
</evidence>
<sequence>MNRSAMLSRRSAAVKESDGGQTPNFFGGPQQQQIRGTLRGSRTPLRNSGPQYLCHRGRYTRRAVCLGTMQTDCVFVAKSDYTFLEFGNYNAQTVRTMVGMPVSHQLHSKKMWHKLALHKENLCLNKPVQ</sequence>
<dbReference type="EMBL" id="JANPWB010000013">
    <property type="protein sequence ID" value="KAJ1110299.1"/>
    <property type="molecule type" value="Genomic_DNA"/>
</dbReference>
<name>A0AAV7N6H7_PLEWA</name>
<dbReference type="Proteomes" id="UP001066276">
    <property type="component" value="Chromosome 9"/>
</dbReference>
<evidence type="ECO:0000313" key="2">
    <source>
        <dbReference type="EMBL" id="KAJ1110299.1"/>
    </source>
</evidence>
<dbReference type="AlphaFoldDB" id="A0AAV7N6H7"/>
<comment type="caution">
    <text evidence="2">The sequence shown here is derived from an EMBL/GenBank/DDBJ whole genome shotgun (WGS) entry which is preliminary data.</text>
</comment>
<proteinExistence type="predicted"/>
<keyword evidence="3" id="KW-1185">Reference proteome</keyword>
<organism evidence="2 3">
    <name type="scientific">Pleurodeles waltl</name>
    <name type="common">Iberian ribbed newt</name>
    <dbReference type="NCBI Taxonomy" id="8319"/>
    <lineage>
        <taxon>Eukaryota</taxon>
        <taxon>Metazoa</taxon>
        <taxon>Chordata</taxon>
        <taxon>Craniata</taxon>
        <taxon>Vertebrata</taxon>
        <taxon>Euteleostomi</taxon>
        <taxon>Amphibia</taxon>
        <taxon>Batrachia</taxon>
        <taxon>Caudata</taxon>
        <taxon>Salamandroidea</taxon>
        <taxon>Salamandridae</taxon>
        <taxon>Pleurodelinae</taxon>
        <taxon>Pleurodeles</taxon>
    </lineage>
</organism>
<accession>A0AAV7N6H7</accession>